<keyword evidence="1" id="KW-0812">Transmembrane</keyword>
<evidence type="ECO:0000313" key="3">
    <source>
        <dbReference type="Proteomes" id="UP001595630"/>
    </source>
</evidence>
<name>A0ABV7T0I9_9GAMM</name>
<gene>
    <name evidence="2" type="ORF">ACFOMF_02495</name>
</gene>
<sequence>MRSRAIIAGILSFSLLFTLVAVLLNTLHQGATSVGQLMAYSLIWVVPGYIASHLSGSRALLHGAVTGVVIGIASAFGIVAALDPPDGMPVSEPEVFLGVIIAATLLSALGALIGRFHLMRS</sequence>
<accession>A0ABV7T0I9</accession>
<evidence type="ECO:0000256" key="1">
    <source>
        <dbReference type="SAM" id="Phobius"/>
    </source>
</evidence>
<proteinExistence type="predicted"/>
<feature type="transmembrane region" description="Helical" evidence="1">
    <location>
        <begin position="95"/>
        <end position="118"/>
    </location>
</feature>
<feature type="transmembrane region" description="Helical" evidence="1">
    <location>
        <begin position="7"/>
        <end position="27"/>
    </location>
</feature>
<protein>
    <submittedName>
        <fullName evidence="2">Uncharacterized protein</fullName>
    </submittedName>
</protein>
<reference evidence="3" key="1">
    <citation type="journal article" date="2019" name="Int. J. Syst. Evol. Microbiol.">
        <title>The Global Catalogue of Microorganisms (GCM) 10K type strain sequencing project: providing services to taxonomists for standard genome sequencing and annotation.</title>
        <authorList>
            <consortium name="The Broad Institute Genomics Platform"/>
            <consortium name="The Broad Institute Genome Sequencing Center for Infectious Disease"/>
            <person name="Wu L."/>
            <person name="Ma J."/>
        </authorList>
    </citation>
    <scope>NUCLEOTIDE SEQUENCE [LARGE SCALE GENOMIC DNA]</scope>
    <source>
        <strain evidence="3">KCTC 42447</strain>
    </source>
</reference>
<dbReference type="RefSeq" id="WP_386360879.1">
    <property type="nucleotide sequence ID" value="NZ_JBHRXZ010000003.1"/>
</dbReference>
<feature type="transmembrane region" description="Helical" evidence="1">
    <location>
        <begin position="59"/>
        <end position="83"/>
    </location>
</feature>
<organism evidence="2 3">
    <name type="scientific">Stutzerimonas tarimensis</name>
    <dbReference type="NCBI Taxonomy" id="1507735"/>
    <lineage>
        <taxon>Bacteria</taxon>
        <taxon>Pseudomonadati</taxon>
        <taxon>Pseudomonadota</taxon>
        <taxon>Gammaproteobacteria</taxon>
        <taxon>Pseudomonadales</taxon>
        <taxon>Pseudomonadaceae</taxon>
        <taxon>Stutzerimonas</taxon>
    </lineage>
</organism>
<evidence type="ECO:0000313" key="2">
    <source>
        <dbReference type="EMBL" id="MFC3606655.1"/>
    </source>
</evidence>
<keyword evidence="3" id="KW-1185">Reference proteome</keyword>
<dbReference type="Proteomes" id="UP001595630">
    <property type="component" value="Unassembled WGS sequence"/>
</dbReference>
<keyword evidence="1" id="KW-0472">Membrane</keyword>
<dbReference type="EMBL" id="JBHRXZ010000003">
    <property type="protein sequence ID" value="MFC3606655.1"/>
    <property type="molecule type" value="Genomic_DNA"/>
</dbReference>
<feature type="transmembrane region" description="Helical" evidence="1">
    <location>
        <begin position="33"/>
        <end position="52"/>
    </location>
</feature>
<comment type="caution">
    <text evidence="2">The sequence shown here is derived from an EMBL/GenBank/DDBJ whole genome shotgun (WGS) entry which is preliminary data.</text>
</comment>
<keyword evidence="1" id="KW-1133">Transmembrane helix</keyword>